<dbReference type="PANTHER" id="PTHR43877">
    <property type="entry name" value="AMINOALKYLPHOSPHONATE N-ACETYLTRANSFERASE-RELATED-RELATED"/>
    <property type="match status" value="1"/>
</dbReference>
<dbReference type="InterPro" id="IPR016181">
    <property type="entry name" value="Acyl_CoA_acyltransferase"/>
</dbReference>
<dbReference type="AlphaFoldDB" id="A0A0A0JRH4"/>
<keyword evidence="2" id="KW-0012">Acyltransferase</keyword>
<feature type="domain" description="N-acetyltransferase" evidence="3">
    <location>
        <begin position="11"/>
        <end position="168"/>
    </location>
</feature>
<dbReference type="Proteomes" id="UP000030013">
    <property type="component" value="Unassembled WGS sequence"/>
</dbReference>
<dbReference type="CDD" id="cd04301">
    <property type="entry name" value="NAT_SF"/>
    <property type="match status" value="1"/>
</dbReference>
<dbReference type="RefSeq" id="WP_084109111.1">
    <property type="nucleotide sequence ID" value="NZ_AVPL01000058.1"/>
</dbReference>
<sequence>MAGVEIDRAGVEIVDVPFVDERVQRLVDEVQSHYVVIYGTPDESPVDPLEFTPPGGRFVLALLDGEPVAMGGWRWRRDLAGRFEGALVGEIKRMFVSPFARGRGVARRVLAHLEDSARAEGVERLVLETGTMQPDAMGLYEAAGYERVVPFGHYARSPFVRCYGKVLR</sequence>
<dbReference type="PROSITE" id="PS51186">
    <property type="entry name" value="GNAT"/>
    <property type="match status" value="1"/>
</dbReference>
<dbReference type="PANTHER" id="PTHR43877:SF2">
    <property type="entry name" value="AMINOALKYLPHOSPHONATE N-ACETYLTRANSFERASE-RELATED"/>
    <property type="match status" value="1"/>
</dbReference>
<evidence type="ECO:0000313" key="5">
    <source>
        <dbReference type="Proteomes" id="UP000030013"/>
    </source>
</evidence>
<comment type="caution">
    <text evidence="4">The sequence shown here is derived from an EMBL/GenBank/DDBJ whole genome shotgun (WGS) entry which is preliminary data.</text>
</comment>
<dbReference type="OrthoDB" id="70840at2"/>
<proteinExistence type="predicted"/>
<gene>
    <name evidence="4" type="ORF">N801_16925</name>
</gene>
<dbReference type="InterPro" id="IPR050832">
    <property type="entry name" value="Bact_Acetyltransf"/>
</dbReference>
<dbReference type="Gene3D" id="3.40.630.30">
    <property type="match status" value="1"/>
</dbReference>
<protein>
    <recommendedName>
        <fullName evidence="3">N-acetyltransferase domain-containing protein</fullName>
    </recommendedName>
</protein>
<dbReference type="eggNOG" id="COG0456">
    <property type="taxonomic scope" value="Bacteria"/>
</dbReference>
<evidence type="ECO:0000313" key="4">
    <source>
        <dbReference type="EMBL" id="KGN40000.1"/>
    </source>
</evidence>
<dbReference type="InterPro" id="IPR000182">
    <property type="entry name" value="GNAT_dom"/>
</dbReference>
<dbReference type="GO" id="GO:0016747">
    <property type="term" value="F:acyltransferase activity, transferring groups other than amino-acyl groups"/>
    <property type="evidence" value="ECO:0007669"/>
    <property type="project" value="InterPro"/>
</dbReference>
<evidence type="ECO:0000259" key="3">
    <source>
        <dbReference type="PROSITE" id="PS51186"/>
    </source>
</evidence>
<dbReference type="EMBL" id="AVPL01000058">
    <property type="protein sequence ID" value="KGN40000.1"/>
    <property type="molecule type" value="Genomic_DNA"/>
</dbReference>
<dbReference type="STRING" id="1385519.N801_16925"/>
<accession>A0A0A0JRH4</accession>
<evidence type="ECO:0000256" key="1">
    <source>
        <dbReference type="ARBA" id="ARBA00022679"/>
    </source>
</evidence>
<dbReference type="Pfam" id="PF00583">
    <property type="entry name" value="Acetyltransf_1"/>
    <property type="match status" value="1"/>
</dbReference>
<evidence type="ECO:0000256" key="2">
    <source>
        <dbReference type="ARBA" id="ARBA00023315"/>
    </source>
</evidence>
<reference evidence="4 5" key="1">
    <citation type="submission" date="2013-08" db="EMBL/GenBank/DDBJ databases">
        <title>The genome sequence of Knoellia aerolata.</title>
        <authorList>
            <person name="Zhu W."/>
            <person name="Wang G."/>
        </authorList>
    </citation>
    <scope>NUCLEOTIDE SEQUENCE [LARGE SCALE GENOMIC DNA]</scope>
    <source>
        <strain evidence="4 5">DSM 18566</strain>
    </source>
</reference>
<name>A0A0A0JRH4_9MICO</name>
<keyword evidence="1" id="KW-0808">Transferase</keyword>
<dbReference type="SUPFAM" id="SSF55729">
    <property type="entry name" value="Acyl-CoA N-acyltransferases (Nat)"/>
    <property type="match status" value="1"/>
</dbReference>
<organism evidence="4 5">
    <name type="scientific">Knoellia aerolata DSM 18566</name>
    <dbReference type="NCBI Taxonomy" id="1385519"/>
    <lineage>
        <taxon>Bacteria</taxon>
        <taxon>Bacillati</taxon>
        <taxon>Actinomycetota</taxon>
        <taxon>Actinomycetes</taxon>
        <taxon>Micrococcales</taxon>
        <taxon>Intrasporangiaceae</taxon>
        <taxon>Knoellia</taxon>
    </lineage>
</organism>
<keyword evidence="5" id="KW-1185">Reference proteome</keyword>